<proteinExistence type="predicted"/>
<feature type="compositionally biased region" description="Basic and acidic residues" evidence="1">
    <location>
        <begin position="266"/>
        <end position="312"/>
    </location>
</feature>
<dbReference type="EMBL" id="LAZR01030016">
    <property type="protein sequence ID" value="KKL57864.1"/>
    <property type="molecule type" value="Genomic_DNA"/>
</dbReference>
<name>A0A0F9D8G7_9ZZZZ</name>
<evidence type="ECO:0000256" key="1">
    <source>
        <dbReference type="SAM" id="MobiDB-lite"/>
    </source>
</evidence>
<feature type="non-terminal residue" evidence="2">
    <location>
        <position position="561"/>
    </location>
</feature>
<accession>A0A0F9D8G7</accession>
<gene>
    <name evidence="2" type="ORF">LCGC14_2231150</name>
</gene>
<dbReference type="AlphaFoldDB" id="A0A0F9D8G7"/>
<protein>
    <submittedName>
        <fullName evidence="2">Uncharacterized protein</fullName>
    </submittedName>
</protein>
<sequence length="561" mass="62937">MPLKFDGKTGEFGACVSHFKGKGKSDLSARKICGAIQKRMEKEHEHKFCTYAKLQLKEAKEDFHVSGYVATSHPDRAVSEDGQYVGDIIPKSSLQRIANDINNRYKPQAGAVSERHDHLKGDPNAPIAGVLARDTLATLQQLDDGEWGVHVDTVLSKTNPGYEDVKTNIEQGLYPGFSIEYTTNEFVPTEKEGKMYRMLTDIDTEGFGYANRRKIANPHAEYTDYGYKEIGKVINMKEDVELKALHDIQEDKKKADAAKKKKNKKKGDDTMKKEEIKEDTPAEGAEENKDAQPEAPKEEPKAEPATEEKELKVSSAEFSLLAKFREQQVMEAKMKELEPVIAAKLQAEMKERGFREAPVLSNDDDGKPEFKEFNTYVTPIGETRMKEFDDVLAKRPIKASTPSQEAVYTQTIDQQWKEAGALANSFVDKGIPVYQNYRNKEPAGYPADLVAFPRRNLGEGSAFKEINGRIEAKEFFRLQNVEMKAGGGLGVTNATNANLNLADSWTYGSYFLSPVELNDIFQPVLINQLNDQTTTYGSLTKEDWSGRSQIQFRARIGRNST</sequence>
<feature type="region of interest" description="Disordered" evidence="1">
    <location>
        <begin position="250"/>
        <end position="312"/>
    </location>
</feature>
<evidence type="ECO:0000313" key="2">
    <source>
        <dbReference type="EMBL" id="KKL57864.1"/>
    </source>
</evidence>
<organism evidence="2">
    <name type="scientific">marine sediment metagenome</name>
    <dbReference type="NCBI Taxonomy" id="412755"/>
    <lineage>
        <taxon>unclassified sequences</taxon>
        <taxon>metagenomes</taxon>
        <taxon>ecological metagenomes</taxon>
    </lineage>
</organism>
<reference evidence="2" key="1">
    <citation type="journal article" date="2015" name="Nature">
        <title>Complex archaea that bridge the gap between prokaryotes and eukaryotes.</title>
        <authorList>
            <person name="Spang A."/>
            <person name="Saw J.H."/>
            <person name="Jorgensen S.L."/>
            <person name="Zaremba-Niedzwiedzka K."/>
            <person name="Martijn J."/>
            <person name="Lind A.E."/>
            <person name="van Eijk R."/>
            <person name="Schleper C."/>
            <person name="Guy L."/>
            <person name="Ettema T.J."/>
        </authorList>
    </citation>
    <scope>NUCLEOTIDE SEQUENCE</scope>
</reference>
<comment type="caution">
    <text evidence="2">The sequence shown here is derived from an EMBL/GenBank/DDBJ whole genome shotgun (WGS) entry which is preliminary data.</text>
</comment>